<dbReference type="Gene3D" id="1.25.40.20">
    <property type="entry name" value="Ankyrin repeat-containing domain"/>
    <property type="match status" value="2"/>
</dbReference>
<keyword evidence="3" id="KW-1185">Reference proteome</keyword>
<evidence type="ECO:0000313" key="3">
    <source>
        <dbReference type="Proteomes" id="UP001234787"/>
    </source>
</evidence>
<proteinExistence type="predicted"/>
<dbReference type="Proteomes" id="UP001234787">
    <property type="component" value="Unassembled WGS sequence"/>
</dbReference>
<dbReference type="PANTHER" id="PTHR24121">
    <property type="entry name" value="NO MECHANORECEPTOR POTENTIAL C, ISOFORM D-RELATED"/>
    <property type="match status" value="1"/>
</dbReference>
<evidence type="ECO:0000256" key="1">
    <source>
        <dbReference type="PROSITE-ProRule" id="PRU00023"/>
    </source>
</evidence>
<accession>A0AAD3NUH1</accession>
<sequence length="381" mass="42044">MFSAISVITKAIAKLLDAVASGDVKLLTKLEGRCNILQEVTPTGDAALHLAAYHGHVNVVNKLLQLMNGAGNQAIRGFLRVKNEKGNTAFHEAAIGGHHQVIEVLLERDRPPQSEIELQNIISDTSDTDPHSIVNDAGDTDLQNIINDGGEITDAGEADPHNIISDAAETDLPNITNVVGETALFKAVEEGHQKIVAELLPLTLPQQYWRTDGQTLVHCAVYSRRKEVPKKLIAAKPDLLKQADYLRRTPLHYAACLKGISHIAKIILEKDTSSCYTVDNNHQSALHIAVKEGNIDLVREILKYAKDCIVIGDNEGRNAFHLVIENAVQIFDKTRRRIKTLMFLVISKRLINEADNRGKTPLDIALDNMDTDERLFEGSNF</sequence>
<dbReference type="InterPro" id="IPR036770">
    <property type="entry name" value="Ankyrin_rpt-contain_sf"/>
</dbReference>
<dbReference type="EMBL" id="BSEH01000826">
    <property type="protein sequence ID" value="GLJ59312.1"/>
    <property type="molecule type" value="Genomic_DNA"/>
</dbReference>
<gene>
    <name evidence="2" type="ORF">SUGI_1502600</name>
</gene>
<dbReference type="SUPFAM" id="SSF48403">
    <property type="entry name" value="Ankyrin repeat"/>
    <property type="match status" value="1"/>
</dbReference>
<dbReference type="AlphaFoldDB" id="A0AAD3NUH1"/>
<dbReference type="Pfam" id="PF12796">
    <property type="entry name" value="Ank_2"/>
    <property type="match status" value="2"/>
</dbReference>
<organism evidence="2 3">
    <name type="scientific">Cryptomeria japonica</name>
    <name type="common">Japanese cedar</name>
    <name type="synonym">Cupressus japonica</name>
    <dbReference type="NCBI Taxonomy" id="3369"/>
    <lineage>
        <taxon>Eukaryota</taxon>
        <taxon>Viridiplantae</taxon>
        <taxon>Streptophyta</taxon>
        <taxon>Embryophyta</taxon>
        <taxon>Tracheophyta</taxon>
        <taxon>Spermatophyta</taxon>
        <taxon>Pinopsida</taxon>
        <taxon>Pinidae</taxon>
        <taxon>Conifers II</taxon>
        <taxon>Cupressales</taxon>
        <taxon>Cupressaceae</taxon>
        <taxon>Cryptomeria</taxon>
    </lineage>
</organism>
<feature type="repeat" description="ANK" evidence="1">
    <location>
        <begin position="281"/>
        <end position="307"/>
    </location>
</feature>
<feature type="repeat" description="ANK" evidence="1">
    <location>
        <begin position="85"/>
        <end position="108"/>
    </location>
</feature>
<comment type="caution">
    <text evidence="2">The sequence shown here is derived from an EMBL/GenBank/DDBJ whole genome shotgun (WGS) entry which is preliminary data.</text>
</comment>
<evidence type="ECO:0000313" key="2">
    <source>
        <dbReference type="EMBL" id="GLJ59312.1"/>
    </source>
</evidence>
<protein>
    <submittedName>
        <fullName evidence="2">Uncharacterized protein</fullName>
    </submittedName>
</protein>
<keyword evidence="1" id="KW-0040">ANK repeat</keyword>
<reference evidence="2" key="1">
    <citation type="submission" date="2022-12" db="EMBL/GenBank/DDBJ databases">
        <title>Chromosome-Level Genome Assembly of Japanese Cedar (Cryptomeriajaponica D. Don).</title>
        <authorList>
            <person name="Fujino T."/>
            <person name="Yamaguchi K."/>
            <person name="Yokoyama T."/>
            <person name="Hamanaka T."/>
            <person name="Harazono Y."/>
            <person name="Kamada H."/>
            <person name="Kobayashi W."/>
            <person name="Ujino-Ihara T."/>
            <person name="Uchiyama K."/>
            <person name="Matsumoto A."/>
            <person name="Izuno A."/>
            <person name="Tsumura Y."/>
            <person name="Toyoda A."/>
            <person name="Shigenobu S."/>
            <person name="Moriguchi Y."/>
            <person name="Ueno S."/>
            <person name="Kasahara M."/>
        </authorList>
    </citation>
    <scope>NUCLEOTIDE SEQUENCE</scope>
</reference>
<dbReference type="InterPro" id="IPR002110">
    <property type="entry name" value="Ankyrin_rpt"/>
</dbReference>
<dbReference type="SMART" id="SM00248">
    <property type="entry name" value="ANK"/>
    <property type="match status" value="7"/>
</dbReference>
<feature type="repeat" description="ANK" evidence="1">
    <location>
        <begin position="43"/>
        <end position="65"/>
    </location>
</feature>
<dbReference type="PANTHER" id="PTHR24121:SF21">
    <property type="entry name" value="ANKYRIN REPEAT FAMILY PROTEIN"/>
    <property type="match status" value="1"/>
</dbReference>
<name>A0AAD3NUH1_CRYJA</name>
<dbReference type="PROSITE" id="PS50297">
    <property type="entry name" value="ANK_REP_REGION"/>
    <property type="match status" value="3"/>
</dbReference>
<dbReference type="PROSITE" id="PS50088">
    <property type="entry name" value="ANK_REPEAT"/>
    <property type="match status" value="3"/>
</dbReference>